<feature type="compositionally biased region" description="Acidic residues" evidence="1">
    <location>
        <begin position="1468"/>
        <end position="1477"/>
    </location>
</feature>
<feature type="compositionally biased region" description="Basic and acidic residues" evidence="1">
    <location>
        <begin position="1524"/>
        <end position="1533"/>
    </location>
</feature>
<feature type="compositionally biased region" description="Basic and acidic residues" evidence="1">
    <location>
        <begin position="819"/>
        <end position="830"/>
    </location>
</feature>
<feature type="compositionally biased region" description="Basic and acidic residues" evidence="1">
    <location>
        <begin position="711"/>
        <end position="739"/>
    </location>
</feature>
<feature type="domain" description="Myb-like" evidence="2">
    <location>
        <begin position="411"/>
        <end position="459"/>
    </location>
</feature>
<feature type="region of interest" description="Disordered" evidence="1">
    <location>
        <begin position="1217"/>
        <end position="1237"/>
    </location>
</feature>
<feature type="region of interest" description="Disordered" evidence="1">
    <location>
        <begin position="1507"/>
        <end position="1666"/>
    </location>
</feature>
<feature type="region of interest" description="Disordered" evidence="1">
    <location>
        <begin position="1288"/>
        <end position="1361"/>
    </location>
</feature>
<feature type="region of interest" description="Disordered" evidence="1">
    <location>
        <begin position="80"/>
        <end position="248"/>
    </location>
</feature>
<feature type="compositionally biased region" description="Polar residues" evidence="1">
    <location>
        <begin position="1288"/>
        <end position="1297"/>
    </location>
</feature>
<gene>
    <name evidence="3" type="ORF">QYF61_022283</name>
</gene>
<feature type="compositionally biased region" description="Basic and acidic residues" evidence="1">
    <location>
        <begin position="217"/>
        <end position="248"/>
    </location>
</feature>
<dbReference type="Proteomes" id="UP001333110">
    <property type="component" value="Unassembled WGS sequence"/>
</dbReference>
<dbReference type="EMBL" id="JAUNZN010000009">
    <property type="protein sequence ID" value="KAK4816731.1"/>
    <property type="molecule type" value="Genomic_DNA"/>
</dbReference>
<feature type="region of interest" description="Disordered" evidence="1">
    <location>
        <begin position="1944"/>
        <end position="1994"/>
    </location>
</feature>
<feature type="compositionally biased region" description="Acidic residues" evidence="1">
    <location>
        <begin position="1649"/>
        <end position="1666"/>
    </location>
</feature>
<feature type="compositionally biased region" description="Low complexity" evidence="1">
    <location>
        <begin position="2321"/>
        <end position="2331"/>
    </location>
</feature>
<feature type="region of interest" description="Disordered" evidence="1">
    <location>
        <begin position="691"/>
        <end position="979"/>
    </location>
</feature>
<organism evidence="3 4">
    <name type="scientific">Mycteria americana</name>
    <name type="common">Wood stork</name>
    <dbReference type="NCBI Taxonomy" id="33587"/>
    <lineage>
        <taxon>Eukaryota</taxon>
        <taxon>Metazoa</taxon>
        <taxon>Chordata</taxon>
        <taxon>Craniata</taxon>
        <taxon>Vertebrata</taxon>
        <taxon>Euteleostomi</taxon>
        <taxon>Archelosauria</taxon>
        <taxon>Archosauria</taxon>
        <taxon>Dinosauria</taxon>
        <taxon>Saurischia</taxon>
        <taxon>Theropoda</taxon>
        <taxon>Coelurosauria</taxon>
        <taxon>Aves</taxon>
        <taxon>Neognathae</taxon>
        <taxon>Neoaves</taxon>
        <taxon>Aequornithes</taxon>
        <taxon>Ciconiiformes</taxon>
        <taxon>Ciconiidae</taxon>
        <taxon>Mycteria</taxon>
    </lineage>
</organism>
<evidence type="ECO:0000313" key="3">
    <source>
        <dbReference type="EMBL" id="KAK4816731.1"/>
    </source>
</evidence>
<dbReference type="CDD" id="cd00167">
    <property type="entry name" value="SANT"/>
    <property type="match status" value="1"/>
</dbReference>
<feature type="compositionally biased region" description="Basic residues" evidence="1">
    <location>
        <begin position="1620"/>
        <end position="1637"/>
    </location>
</feature>
<feature type="compositionally biased region" description="Basic and acidic residues" evidence="1">
    <location>
        <begin position="959"/>
        <end position="975"/>
    </location>
</feature>
<dbReference type="GO" id="GO:0070898">
    <property type="term" value="P:RNA polymerase III preinitiation complex assembly"/>
    <property type="evidence" value="ECO:0007669"/>
    <property type="project" value="TreeGrafter"/>
</dbReference>
<dbReference type="PANTHER" id="PTHR22929">
    <property type="entry name" value="RNA POLYMERASE III TRANSCRIPTION INITIATION FACTOR B"/>
    <property type="match status" value="1"/>
</dbReference>
<feature type="compositionally biased region" description="Basic and acidic residues" evidence="1">
    <location>
        <begin position="1218"/>
        <end position="1237"/>
    </location>
</feature>
<feature type="region of interest" description="Disordered" evidence="1">
    <location>
        <begin position="1002"/>
        <end position="1110"/>
    </location>
</feature>
<dbReference type="GO" id="GO:0000126">
    <property type="term" value="C:transcription factor TFIIIB complex"/>
    <property type="evidence" value="ECO:0007669"/>
    <property type="project" value="TreeGrafter"/>
</dbReference>
<feature type="compositionally biased region" description="Basic and acidic residues" evidence="1">
    <location>
        <begin position="325"/>
        <end position="334"/>
    </location>
</feature>
<feature type="compositionally biased region" description="Basic and acidic residues" evidence="1">
    <location>
        <begin position="750"/>
        <end position="759"/>
    </location>
</feature>
<comment type="caution">
    <text evidence="3">The sequence shown here is derived from an EMBL/GenBank/DDBJ whole genome shotgun (WGS) entry which is preliminary data.</text>
</comment>
<keyword evidence="4" id="KW-1185">Reference proteome</keyword>
<dbReference type="Pfam" id="PF15963">
    <property type="entry name" value="Myb_DNA-bind_7"/>
    <property type="match status" value="1"/>
</dbReference>
<feature type="compositionally biased region" description="Basic and acidic residues" evidence="1">
    <location>
        <begin position="602"/>
        <end position="617"/>
    </location>
</feature>
<feature type="region of interest" description="Disordered" evidence="1">
    <location>
        <begin position="2280"/>
        <end position="2371"/>
    </location>
</feature>
<feature type="compositionally biased region" description="Basic and acidic residues" evidence="1">
    <location>
        <begin position="626"/>
        <end position="652"/>
    </location>
</feature>
<dbReference type="InterPro" id="IPR001005">
    <property type="entry name" value="SANT/Myb"/>
</dbReference>
<evidence type="ECO:0000313" key="4">
    <source>
        <dbReference type="Proteomes" id="UP001333110"/>
    </source>
</evidence>
<feature type="compositionally biased region" description="Low complexity" evidence="1">
    <location>
        <begin position="1393"/>
        <end position="1402"/>
    </location>
</feature>
<feature type="compositionally biased region" description="Polar residues" evidence="1">
    <location>
        <begin position="2248"/>
        <end position="2260"/>
    </location>
</feature>
<feature type="region of interest" description="Disordered" evidence="1">
    <location>
        <begin position="491"/>
        <end position="654"/>
    </location>
</feature>
<sequence length="2386" mass="265409">MFRRARLNVRPNVRPAGRGAGGAADSDPQGSASPAAARAEAAAEAAAEPPPAARRAEGLSLPGCPCFGLELSRLEDVQKQRSCAALRDDKADSSNDAGEASKPVEMPTQRRKRISTMPNLVKPRAGPSSAQCSASKLQRRASQAPDGSASLQKDSSPSEKSNVESSLKSPMLPEKKTPVPQVPQFSPLKKSVNKEQTVGVAAQKNDDTLQKNVPSPLKERPTQERSGTQEEKLSMKPVPVKEKRMCSDRERILKARKLREMLKEELKKERMLKHRPPIIEGRSPPDRSKMTMRDLIYYLPENNPMKSSLAEEKRTEKNSALGQMKDQEEKSTPDHEEEDEEEEAENGEESQDGPLLVPRVKVAEDGSIILDEESLTVEVLRTKGPCVVEENDPIFERGSTTTYSSFRKSFYTKPWSNKETDMFFLAISMVGTDFSLIGRLFPHRARAEIKNKFKREEKANGWRIDKAFKEKRPFDFEFFARLLEKVLADEEKRKQKTVKSQKPKEKKPSRPRKKPKAKASSTEAANDQDDLQEARISDAETEADAVTAEKENEESLSISEQAEEQVTLEPALAKKKRKKKRKDDLEQEVENLPEEMAVPSKIAEEGKSSKKTEKKMVCDANNDGHTTCREELDSVTEGRQDETAVTEQERSESCLSVDDIMERESDVNLYSFEDSNDVILETESAKLRTLDIRDDTSQESQISELPLSKIRSKERQSEETRETKNKDVHDLHKPDEKQSASECDSQSEIMKIEKPADRGRLRRPKPNLVRSSGRREAATQEKMEAETSSPNLVNTDEKCSEEDSRRNRNEATEVENMDLDTKSEEPEKTVIAKAIVRGCRQRFKPNLTRASGRKEEPGKDAGNDKMSHPQPKRETEKNTDQSNRSDATSEEAAEKDDKVLETVSQSNETAGLQEDSKQSVLKPTPLKRGRVQRPKPNLGRTVARQKDLTDEKDPEEEKTEGGEVEKGVIHHRDENNDPWLKNDVMVHEDAQPCNVVLEGDVSTDSEMNSTHMRQCSHEKSSEAESYESEKGLSDVLKQVSDFNTGESGPRKEEEKTVVSSARLLRSRFQRPKPNLRTTTSRKEVLDVNSKGVSQKDTNKEESLTQCDSDCSILPDTDKAGKYEVLQPLESLGKEKAFGSQEVSEGPSCKSPKTLSRSEDGELKFCLPEINQDGTLTTNAGTDSKNTTEEESKQTPLQPVQLLRSRFQRYKPNLGKAVGKKELQIPENEREKKPEAEQLVLQKDESANSVMGENEAVLCQADVLSNEEQEQQEVPQVPYVAENILCEQSSAEKSTSQEGKLADLKPGRFIRNGSQTTRPNLERAYRKKASPVAQKLAAPVEEEANKEENLPVAEESEEPLSSKDDFEVMLFVGNLAKNDNLDINAKSRKSETLCSSKKSSNCHSKGEQERLSTDAIGSIQDTIERSNNKLSSGEESKQSDTEHLHQAREPIWNPRPNLMRVTRKRDYPEEGENREEDNTENRNAEVCSVLEKAGVSAENSSNIVEAASFSEATGKHNFTDSVEETSCKRIRQDSKLQSPEISSESESQVDQEDDSQLSTSQEKNSINLTRRQSRRSSKRIALPKHVSELRAAVSSASECEAGCSEKGNQRQEVKLSVTRGKSLKTTHRKKSGKEHRSSKITLVTLRASQEEEQEEEEADDFEPDDEDECFAPEEVNKAPVFVPIGLRSPKPIPVQIEETMAELEISVNIPDVQVATDVESLSHASVQPVVQKEEKEATVHENPEVHKGINDGSTEAAMTLLAMGDPMFQLKTSTEEWTHMLPAQDELDMASSLVTHAYSKQNRTPSQYLLSSDTSTKEMVPSEDGSNINVEDQSTGTRIGVEEYFEKNATDTSDSSLPVVNNMRLTRGRLLKPEPDFGVLRSNENISQKSLDTNIVVEQLEQVQSESTTLRGTAEMQKVELEQVRPAAGDSAVLHDFATRSMELNNQVDKTERTEMRDACGSSGDLRSATASPKPEKSHLGLEDYPNQSSVDGLPDQNPCPPEHNICTINFTQKEACAQDSQQQCLSSTEETSVVNDDHRCPEEEQTFILTLVEIPADSKEFDASALLEQTSEPLLPAPILISPINASETSVMEVESSMETKQLESASVEPVPNLQTTQKRSAAELEENDFPPAKKTLSTVVVEGNLETTYKDYSIISTNAPTIASGNRFQKTEASAKEKVLTSVLVSESMPPLAERSQLETSENSGKAPLENSAPKQEEEVMSRLTSNRKAEISGQGKQGDVHESGQLEHTGSLASSSKTPLLRGGRKPLGFLSLICKKSSSESAEDTKGNRGKIQKPRIVTPKRTLKKPTPSTKDDRESCSLPSTSTSSSVEYENVAADAAVTVPSNEPSEKPPLCAKDQEKEEEPTRISEYFFSDIFMEVDDSE</sequence>
<feature type="compositionally biased region" description="Polar residues" evidence="1">
    <location>
        <begin position="1558"/>
        <end position="1569"/>
    </location>
</feature>
<proteinExistence type="predicted"/>
<feature type="compositionally biased region" description="Acidic residues" evidence="1">
    <location>
        <begin position="335"/>
        <end position="351"/>
    </location>
</feature>
<dbReference type="SUPFAM" id="SSF46689">
    <property type="entry name" value="Homeodomain-like"/>
    <property type="match status" value="1"/>
</dbReference>
<reference evidence="3 4" key="1">
    <citation type="journal article" date="2023" name="J. Hered.">
        <title>Chromosome-level genome of the wood stork (Mycteria americana) provides insight into avian chromosome evolution.</title>
        <authorList>
            <person name="Flamio R. Jr."/>
            <person name="Ramstad K.M."/>
        </authorList>
    </citation>
    <scope>NUCLEOTIDE SEQUENCE [LARGE SCALE GENOMIC DNA]</scope>
    <source>
        <strain evidence="3">JAX WOST 10</strain>
    </source>
</reference>
<feature type="compositionally biased region" description="Basic and acidic residues" evidence="1">
    <location>
        <begin position="2359"/>
        <end position="2369"/>
    </location>
</feature>
<evidence type="ECO:0000256" key="1">
    <source>
        <dbReference type="SAM" id="MobiDB-lite"/>
    </source>
</evidence>
<feature type="compositionally biased region" description="Basic and acidic residues" evidence="1">
    <location>
        <begin position="852"/>
        <end position="879"/>
    </location>
</feature>
<feature type="region of interest" description="Disordered" evidence="1">
    <location>
        <begin position="1378"/>
        <end position="1484"/>
    </location>
</feature>
<dbReference type="PANTHER" id="PTHR22929:SF0">
    <property type="entry name" value="TRANSCRIPTION FACTOR TFIIIB COMPONENT B'' HOMOLOG"/>
    <property type="match status" value="1"/>
</dbReference>
<feature type="compositionally biased region" description="Low complexity" evidence="1">
    <location>
        <begin position="34"/>
        <end position="47"/>
    </location>
</feature>
<feature type="compositionally biased region" description="Basic and acidic residues" evidence="1">
    <location>
        <begin position="773"/>
        <end position="785"/>
    </location>
</feature>
<feature type="compositionally biased region" description="Polar residues" evidence="1">
    <location>
        <begin position="1002"/>
        <end position="1013"/>
    </location>
</feature>
<feature type="compositionally biased region" description="Basic and acidic residues" evidence="1">
    <location>
        <begin position="1421"/>
        <end position="1447"/>
    </location>
</feature>
<feature type="compositionally biased region" description="Basic and acidic residues" evidence="1">
    <location>
        <begin position="1948"/>
        <end position="1957"/>
    </location>
</feature>
<feature type="region of interest" description="Disordered" evidence="1">
    <location>
        <begin position="306"/>
        <end position="358"/>
    </location>
</feature>
<name>A0AAN7N2X8_MYCAM</name>
<feature type="region of interest" description="Disordered" evidence="1">
    <location>
        <begin position="2188"/>
        <end position="2266"/>
    </location>
</feature>
<feature type="compositionally biased region" description="Basic and acidic residues" evidence="1">
    <location>
        <begin position="795"/>
        <end position="811"/>
    </location>
</feature>
<feature type="region of interest" description="Disordered" evidence="1">
    <location>
        <begin position="1132"/>
        <end position="1197"/>
    </location>
</feature>
<feature type="compositionally biased region" description="Low complexity" evidence="1">
    <location>
        <begin position="1590"/>
        <end position="1604"/>
    </location>
</feature>
<dbReference type="GO" id="GO:0001156">
    <property type="term" value="F:TFIIIC-class transcription factor complex binding"/>
    <property type="evidence" value="ECO:0007669"/>
    <property type="project" value="TreeGrafter"/>
</dbReference>
<feature type="region of interest" description="Disordered" evidence="1">
    <location>
        <begin position="1"/>
        <end position="60"/>
    </location>
</feature>
<dbReference type="InterPro" id="IPR009057">
    <property type="entry name" value="Homeodomain-like_sf"/>
</dbReference>
<dbReference type="InterPro" id="IPR039467">
    <property type="entry name" value="TFIIIB_B''_Myb"/>
</dbReference>
<feature type="compositionally biased region" description="Polar residues" evidence="1">
    <location>
        <begin position="1171"/>
        <end position="1184"/>
    </location>
</feature>
<protein>
    <recommendedName>
        <fullName evidence="2">Myb-like domain-containing protein</fullName>
    </recommendedName>
</protein>
<feature type="compositionally biased region" description="Basic and acidic residues" evidence="1">
    <location>
        <begin position="1015"/>
        <end position="1032"/>
    </location>
</feature>
<accession>A0AAN7N2X8</accession>
<feature type="compositionally biased region" description="Basic residues" evidence="1">
    <location>
        <begin position="1570"/>
        <end position="1581"/>
    </location>
</feature>
<dbReference type="SMART" id="SM00717">
    <property type="entry name" value="SANT"/>
    <property type="match status" value="1"/>
</dbReference>
<evidence type="ECO:0000259" key="2">
    <source>
        <dbReference type="SMART" id="SM00717"/>
    </source>
</evidence>